<evidence type="ECO:0000313" key="1">
    <source>
        <dbReference type="EMBL" id="CEK61509.1"/>
    </source>
</evidence>
<reference evidence="1" key="1">
    <citation type="submission" date="2014-12" db="EMBL/GenBank/DDBJ databases">
        <title>Insight into the proteome of Arion vulgaris.</title>
        <authorList>
            <person name="Aradska J."/>
            <person name="Bulat T."/>
            <person name="Smidak R."/>
            <person name="Sarate P."/>
            <person name="Gangsoo J."/>
            <person name="Sialana F."/>
            <person name="Bilban M."/>
            <person name="Lubec G."/>
        </authorList>
    </citation>
    <scope>NUCLEOTIDE SEQUENCE</scope>
    <source>
        <tissue evidence="1">Skin</tissue>
    </source>
</reference>
<name>A0A0B6YYV8_9EUPU</name>
<dbReference type="GO" id="GO:0015929">
    <property type="term" value="F:hexosaminidase activity"/>
    <property type="evidence" value="ECO:0007669"/>
    <property type="project" value="InterPro"/>
</dbReference>
<dbReference type="InterPro" id="IPR038901">
    <property type="entry name" value="HEXDC-like"/>
</dbReference>
<sequence>KFKNIRGIALTGWQRYDHFAVLCELFPHGLPSLGLCLKLMQQGVLAPADIDALAKDMKFTTSIPINPFVCANIPVCNFPGSSVYQLMIEFVHAEAACKEFFLLEGMATWMNDYNVERGFINPIHVEPLLIRGQSLLQTFHAMEEKLHSSFADVFVTGVESEWRGVFLSPCVRRLEDAVEKAQRVVSDKHVV</sequence>
<proteinExistence type="predicted"/>
<dbReference type="EMBL" id="HACG01014644">
    <property type="protein sequence ID" value="CEK61509.1"/>
    <property type="molecule type" value="Transcribed_RNA"/>
</dbReference>
<protein>
    <submittedName>
        <fullName evidence="1">Uncharacterized protein</fullName>
    </submittedName>
</protein>
<feature type="non-terminal residue" evidence="1">
    <location>
        <position position="1"/>
    </location>
</feature>
<gene>
    <name evidence="1" type="primary">ORF42457</name>
</gene>
<dbReference type="PANTHER" id="PTHR21040:SF8">
    <property type="entry name" value="BCDNA.GH04120"/>
    <property type="match status" value="1"/>
</dbReference>
<dbReference type="AlphaFoldDB" id="A0A0B6YYV8"/>
<organism evidence="1">
    <name type="scientific">Arion vulgaris</name>
    <dbReference type="NCBI Taxonomy" id="1028688"/>
    <lineage>
        <taxon>Eukaryota</taxon>
        <taxon>Metazoa</taxon>
        <taxon>Spiralia</taxon>
        <taxon>Lophotrochozoa</taxon>
        <taxon>Mollusca</taxon>
        <taxon>Gastropoda</taxon>
        <taxon>Heterobranchia</taxon>
        <taxon>Euthyneura</taxon>
        <taxon>Panpulmonata</taxon>
        <taxon>Eupulmonata</taxon>
        <taxon>Stylommatophora</taxon>
        <taxon>Helicina</taxon>
        <taxon>Arionoidea</taxon>
        <taxon>Arionidae</taxon>
        <taxon>Arion</taxon>
    </lineage>
</organism>
<accession>A0A0B6YYV8</accession>
<dbReference type="PANTHER" id="PTHR21040">
    <property type="entry name" value="BCDNA.GH04120"/>
    <property type="match status" value="1"/>
</dbReference>